<dbReference type="FunFam" id="1.25.40.10:FF:000029">
    <property type="entry name" value="peptidyl-prolyl cis-trans isomerase D"/>
    <property type="match status" value="1"/>
</dbReference>
<dbReference type="GO" id="GO:0016018">
    <property type="term" value="F:cyclosporin A binding"/>
    <property type="evidence" value="ECO:0007669"/>
    <property type="project" value="TreeGrafter"/>
</dbReference>
<keyword evidence="14" id="KW-1185">Reference proteome</keyword>
<dbReference type="PANTHER" id="PTHR11071:SF561">
    <property type="entry name" value="PEPTIDYL-PROLYL CIS-TRANS ISOMERASE D-RELATED"/>
    <property type="match status" value="1"/>
</dbReference>
<keyword evidence="9" id="KW-0697">Rotamase</keyword>
<evidence type="ECO:0000256" key="3">
    <source>
        <dbReference type="ARBA" id="ARBA00004496"/>
    </source>
</evidence>
<evidence type="ECO:0000313" key="14">
    <source>
        <dbReference type="Proteomes" id="UP000756346"/>
    </source>
</evidence>
<comment type="subcellular location">
    <subcellularLocation>
        <location evidence="3">Cytoplasm</location>
    </subcellularLocation>
</comment>
<protein>
    <recommendedName>
        <fullName evidence="5">peptidylprolyl isomerase</fullName>
        <ecNumber evidence="5">5.2.1.8</ecNumber>
    </recommendedName>
</protein>
<dbReference type="EC" id="5.2.1.8" evidence="5"/>
<dbReference type="PROSITE" id="PS00170">
    <property type="entry name" value="CSA_PPIASE_1"/>
    <property type="match status" value="1"/>
</dbReference>
<accession>A0A9P8Y0T6</accession>
<dbReference type="InterPro" id="IPR011990">
    <property type="entry name" value="TPR-like_helical_dom_sf"/>
</dbReference>
<feature type="repeat" description="TPR" evidence="11">
    <location>
        <begin position="310"/>
        <end position="343"/>
    </location>
</feature>
<dbReference type="Gene3D" id="2.40.100.10">
    <property type="entry name" value="Cyclophilin-like"/>
    <property type="match status" value="1"/>
</dbReference>
<dbReference type="OrthoDB" id="193499at2759"/>
<evidence type="ECO:0000256" key="8">
    <source>
        <dbReference type="ARBA" id="ARBA00022803"/>
    </source>
</evidence>
<organism evidence="13 14">
    <name type="scientific">Microdochium trichocladiopsis</name>
    <dbReference type="NCBI Taxonomy" id="1682393"/>
    <lineage>
        <taxon>Eukaryota</taxon>
        <taxon>Fungi</taxon>
        <taxon>Dikarya</taxon>
        <taxon>Ascomycota</taxon>
        <taxon>Pezizomycotina</taxon>
        <taxon>Sordariomycetes</taxon>
        <taxon>Xylariomycetidae</taxon>
        <taxon>Xylariales</taxon>
        <taxon>Microdochiaceae</taxon>
        <taxon>Microdochium</taxon>
    </lineage>
</organism>
<evidence type="ECO:0000256" key="11">
    <source>
        <dbReference type="PROSITE-ProRule" id="PRU00339"/>
    </source>
</evidence>
<keyword evidence="8 11" id="KW-0802">TPR repeat</keyword>
<evidence type="ECO:0000259" key="12">
    <source>
        <dbReference type="PROSITE" id="PS50072"/>
    </source>
</evidence>
<comment type="function">
    <text evidence="2">PPIases accelerate the folding of proteins. It catalyzes the cis-trans isomerization of proline imidic peptide bonds in oligopeptides.</text>
</comment>
<evidence type="ECO:0000256" key="5">
    <source>
        <dbReference type="ARBA" id="ARBA00013194"/>
    </source>
</evidence>
<dbReference type="EMBL" id="JAGTJQ010000008">
    <property type="protein sequence ID" value="KAH7026406.1"/>
    <property type="molecule type" value="Genomic_DNA"/>
</dbReference>
<gene>
    <name evidence="13" type="ORF">B0I36DRAFT_376179</name>
</gene>
<dbReference type="InterPro" id="IPR002130">
    <property type="entry name" value="Cyclophilin-type_PPIase_dom"/>
</dbReference>
<evidence type="ECO:0000256" key="9">
    <source>
        <dbReference type="ARBA" id="ARBA00023110"/>
    </source>
</evidence>
<evidence type="ECO:0000256" key="7">
    <source>
        <dbReference type="ARBA" id="ARBA00022737"/>
    </source>
</evidence>
<sequence length="373" mass="40211">MASDGQKRSRVFFDIQIGKQAAGRVTFELYNDVVPKTAENFRALCTGEKGIGKAGKPLHYKGSTFHRVIKQFMIQGGDFTAGDGTGGESIYGAKFEDENFELKHEKPFLLSMANAGPGTNGSQFFVTTVATPHLDGKHVVFGEVKSGKSIIRQIENVPTQSGDKPAPHKECVIVDCGELTGADADAADVKAPDAYGDPYEDYPEDEADAELTATKVVEIATKCKEYGNAAFKKGDLAGGLAKYQKGIRYLNEEPELKNAPEGTDTKLNGLRFTLNSNSALLSIKLEQWDDAERSAASALAVPGITDAEKAKALYRRGVAYVKLKDEDSALAALQEANKLVPGDAAIVKELETVKKQATARAAKEKAAYKKFFS</sequence>
<dbReference type="Gene3D" id="1.25.40.10">
    <property type="entry name" value="Tetratricopeptide repeat domain"/>
    <property type="match status" value="1"/>
</dbReference>
<dbReference type="InterPro" id="IPR020892">
    <property type="entry name" value="Cyclophilin-type_PPIase_CS"/>
</dbReference>
<dbReference type="RefSeq" id="XP_046009623.1">
    <property type="nucleotide sequence ID" value="XM_046160430.1"/>
</dbReference>
<comment type="similarity">
    <text evidence="4">Belongs to the cyclophilin-type PPIase family. PPIase D subfamily.</text>
</comment>
<dbReference type="GO" id="GO:0042026">
    <property type="term" value="P:protein refolding"/>
    <property type="evidence" value="ECO:0007669"/>
    <property type="project" value="UniProtKB-ARBA"/>
</dbReference>
<dbReference type="GO" id="GO:0051082">
    <property type="term" value="F:unfolded protein binding"/>
    <property type="evidence" value="ECO:0007669"/>
    <property type="project" value="UniProtKB-ARBA"/>
</dbReference>
<feature type="domain" description="PPIase cyclophilin-type" evidence="12">
    <location>
        <begin position="12"/>
        <end position="178"/>
    </location>
</feature>
<dbReference type="PANTHER" id="PTHR11071">
    <property type="entry name" value="PEPTIDYL-PROLYL CIS-TRANS ISOMERASE"/>
    <property type="match status" value="1"/>
</dbReference>
<dbReference type="InterPro" id="IPR029000">
    <property type="entry name" value="Cyclophilin-like_dom_sf"/>
</dbReference>
<reference evidence="13" key="1">
    <citation type="journal article" date="2021" name="Nat. Commun.">
        <title>Genetic determinants of endophytism in the Arabidopsis root mycobiome.</title>
        <authorList>
            <person name="Mesny F."/>
            <person name="Miyauchi S."/>
            <person name="Thiergart T."/>
            <person name="Pickel B."/>
            <person name="Atanasova L."/>
            <person name="Karlsson M."/>
            <person name="Huettel B."/>
            <person name="Barry K.W."/>
            <person name="Haridas S."/>
            <person name="Chen C."/>
            <person name="Bauer D."/>
            <person name="Andreopoulos W."/>
            <person name="Pangilinan J."/>
            <person name="LaButti K."/>
            <person name="Riley R."/>
            <person name="Lipzen A."/>
            <person name="Clum A."/>
            <person name="Drula E."/>
            <person name="Henrissat B."/>
            <person name="Kohler A."/>
            <person name="Grigoriev I.V."/>
            <person name="Martin F.M."/>
            <person name="Hacquard S."/>
        </authorList>
    </citation>
    <scope>NUCLEOTIDE SEQUENCE</scope>
    <source>
        <strain evidence="13">MPI-CAGE-CH-0230</strain>
    </source>
</reference>
<proteinExistence type="inferred from homology"/>
<evidence type="ECO:0000256" key="4">
    <source>
        <dbReference type="ARBA" id="ARBA00010898"/>
    </source>
</evidence>
<keyword evidence="10 13" id="KW-0413">Isomerase</keyword>
<dbReference type="CDD" id="cd01926">
    <property type="entry name" value="cyclophilin_ABH_like"/>
    <property type="match status" value="1"/>
</dbReference>
<dbReference type="FunFam" id="2.40.100.10:FF:000009">
    <property type="entry name" value="Peptidyl-prolyl cis-trans isomerase D"/>
    <property type="match status" value="1"/>
</dbReference>
<evidence type="ECO:0000256" key="10">
    <source>
        <dbReference type="ARBA" id="ARBA00023235"/>
    </source>
</evidence>
<dbReference type="SUPFAM" id="SSF50891">
    <property type="entry name" value="Cyclophilin-like"/>
    <property type="match status" value="1"/>
</dbReference>
<dbReference type="SMART" id="SM00028">
    <property type="entry name" value="TPR"/>
    <property type="match status" value="2"/>
</dbReference>
<evidence type="ECO:0000256" key="1">
    <source>
        <dbReference type="ARBA" id="ARBA00000971"/>
    </source>
</evidence>
<comment type="caution">
    <text evidence="13">The sequence shown here is derived from an EMBL/GenBank/DDBJ whole genome shotgun (WGS) entry which is preliminary data.</text>
</comment>
<dbReference type="GO" id="GO:0005737">
    <property type="term" value="C:cytoplasm"/>
    <property type="evidence" value="ECO:0007669"/>
    <property type="project" value="UniProtKB-SubCell"/>
</dbReference>
<dbReference type="GO" id="GO:0003755">
    <property type="term" value="F:peptidyl-prolyl cis-trans isomerase activity"/>
    <property type="evidence" value="ECO:0007669"/>
    <property type="project" value="UniProtKB-KW"/>
</dbReference>
<dbReference type="PRINTS" id="PR00153">
    <property type="entry name" value="CSAPPISMRASE"/>
</dbReference>
<evidence type="ECO:0000313" key="13">
    <source>
        <dbReference type="EMBL" id="KAH7026406.1"/>
    </source>
</evidence>
<dbReference type="PROSITE" id="PS50005">
    <property type="entry name" value="TPR"/>
    <property type="match status" value="1"/>
</dbReference>
<evidence type="ECO:0000256" key="6">
    <source>
        <dbReference type="ARBA" id="ARBA00022490"/>
    </source>
</evidence>
<dbReference type="SUPFAM" id="SSF48452">
    <property type="entry name" value="TPR-like"/>
    <property type="match status" value="1"/>
</dbReference>
<dbReference type="GeneID" id="70189976"/>
<comment type="catalytic activity">
    <reaction evidence="1">
        <text>[protein]-peptidylproline (omega=180) = [protein]-peptidylproline (omega=0)</text>
        <dbReference type="Rhea" id="RHEA:16237"/>
        <dbReference type="Rhea" id="RHEA-COMP:10747"/>
        <dbReference type="Rhea" id="RHEA-COMP:10748"/>
        <dbReference type="ChEBI" id="CHEBI:83833"/>
        <dbReference type="ChEBI" id="CHEBI:83834"/>
        <dbReference type="EC" id="5.2.1.8"/>
    </reaction>
</comment>
<keyword evidence="7" id="KW-0677">Repeat</keyword>
<name>A0A9P8Y0T6_9PEZI</name>
<dbReference type="Proteomes" id="UP000756346">
    <property type="component" value="Unassembled WGS sequence"/>
</dbReference>
<keyword evidence="6" id="KW-0963">Cytoplasm</keyword>
<dbReference type="Pfam" id="PF00160">
    <property type="entry name" value="Pro_isomerase"/>
    <property type="match status" value="1"/>
</dbReference>
<dbReference type="InterPro" id="IPR019734">
    <property type="entry name" value="TPR_rpt"/>
</dbReference>
<dbReference type="AlphaFoldDB" id="A0A9P8Y0T6"/>
<dbReference type="PROSITE" id="PS50072">
    <property type="entry name" value="CSA_PPIASE_2"/>
    <property type="match status" value="1"/>
</dbReference>
<evidence type="ECO:0000256" key="2">
    <source>
        <dbReference type="ARBA" id="ARBA00002388"/>
    </source>
</evidence>